<organism evidence="2 3">
    <name type="scientific">Tupaia chinensis</name>
    <name type="common">Chinese tree shrew</name>
    <name type="synonym">Tupaia belangeri chinensis</name>
    <dbReference type="NCBI Taxonomy" id="246437"/>
    <lineage>
        <taxon>Eukaryota</taxon>
        <taxon>Metazoa</taxon>
        <taxon>Chordata</taxon>
        <taxon>Craniata</taxon>
        <taxon>Vertebrata</taxon>
        <taxon>Euteleostomi</taxon>
        <taxon>Mammalia</taxon>
        <taxon>Eutheria</taxon>
        <taxon>Euarchontoglires</taxon>
        <taxon>Scandentia</taxon>
        <taxon>Tupaiidae</taxon>
        <taxon>Tupaia</taxon>
    </lineage>
</organism>
<keyword evidence="3" id="KW-1185">Reference proteome</keyword>
<evidence type="ECO:0000256" key="1">
    <source>
        <dbReference type="SAM" id="MobiDB-lite"/>
    </source>
</evidence>
<accession>L9KZ55</accession>
<dbReference type="AlphaFoldDB" id="L9KZ55"/>
<feature type="compositionally biased region" description="Polar residues" evidence="1">
    <location>
        <begin position="117"/>
        <end position="131"/>
    </location>
</feature>
<name>L9KZ55_TUPCH</name>
<sequence>MLCSMANSGCLLLSNSGGMLPHSVPCPPAFLYLQQRVEPSLRRQTELRGPVGSYGPCQPSTPGCPLPKPNVFTLGSGDTWPKPCVADQGSPPASYHSFRGQALSQVSPQPCHGRPPATSTSSIHVTSALSTGEQKLLCRRS</sequence>
<dbReference type="EMBL" id="KB320577">
    <property type="protein sequence ID" value="ELW68240.1"/>
    <property type="molecule type" value="Genomic_DNA"/>
</dbReference>
<gene>
    <name evidence="2" type="ORF">TREES_T100007414</name>
</gene>
<evidence type="ECO:0000313" key="2">
    <source>
        <dbReference type="EMBL" id="ELW68240.1"/>
    </source>
</evidence>
<protein>
    <submittedName>
        <fullName evidence="2">Uncharacterized protein</fullName>
    </submittedName>
</protein>
<proteinExistence type="predicted"/>
<dbReference type="InParanoid" id="L9KZ55"/>
<dbReference type="Proteomes" id="UP000011518">
    <property type="component" value="Unassembled WGS sequence"/>
</dbReference>
<reference evidence="3" key="1">
    <citation type="submission" date="2012-07" db="EMBL/GenBank/DDBJ databases">
        <title>Genome of the Chinese tree shrew, a rising model animal genetically related to primates.</title>
        <authorList>
            <person name="Zhang G."/>
            <person name="Fan Y."/>
            <person name="Yao Y."/>
            <person name="Huang Z."/>
        </authorList>
    </citation>
    <scope>NUCLEOTIDE SEQUENCE [LARGE SCALE GENOMIC DNA]</scope>
</reference>
<dbReference type="eggNOG" id="KOG0125">
    <property type="taxonomic scope" value="Eukaryota"/>
</dbReference>
<reference evidence="3" key="2">
    <citation type="journal article" date="2013" name="Nat. Commun.">
        <title>Genome of the Chinese tree shrew.</title>
        <authorList>
            <person name="Fan Y."/>
            <person name="Huang Z.Y."/>
            <person name="Cao C.C."/>
            <person name="Chen C.S."/>
            <person name="Chen Y.X."/>
            <person name="Fan D.D."/>
            <person name="He J."/>
            <person name="Hou H.L."/>
            <person name="Hu L."/>
            <person name="Hu X.T."/>
            <person name="Jiang X.T."/>
            <person name="Lai R."/>
            <person name="Lang Y.S."/>
            <person name="Liang B."/>
            <person name="Liao S.G."/>
            <person name="Mu D."/>
            <person name="Ma Y.Y."/>
            <person name="Niu Y.Y."/>
            <person name="Sun X.Q."/>
            <person name="Xia J.Q."/>
            <person name="Xiao J."/>
            <person name="Xiong Z.Q."/>
            <person name="Xu L."/>
            <person name="Yang L."/>
            <person name="Zhang Y."/>
            <person name="Zhao W."/>
            <person name="Zhao X.D."/>
            <person name="Zheng Y.T."/>
            <person name="Zhou J.M."/>
            <person name="Zhu Y.B."/>
            <person name="Zhang G.J."/>
            <person name="Wang J."/>
            <person name="Yao Y.G."/>
        </authorList>
    </citation>
    <scope>NUCLEOTIDE SEQUENCE [LARGE SCALE GENOMIC DNA]</scope>
</reference>
<feature type="region of interest" description="Disordered" evidence="1">
    <location>
        <begin position="85"/>
        <end position="131"/>
    </location>
</feature>
<dbReference type="STRING" id="246437.L9KZ55"/>
<evidence type="ECO:0000313" key="3">
    <source>
        <dbReference type="Proteomes" id="UP000011518"/>
    </source>
</evidence>